<sequence length="235" mass="25031">MREDFQGHPPHAPSPHPGRGQDVSARVRRFGRRAADPADRRGRGACRGRRRRRPDRRQPRATAPVGADPGRPRLRASLVFGRHRRAVAGPRRAVADPLPKGAAVSDKPLIDALVATLKAAPAVTAIAGQRVYGAGPRLPTYPCVVVTRAEGRAVGGVGGEGIEHLLTLTCASRFGGPEEARALVAAVRAALHDARPTLVGRRLVNLRVPYADVFAGADRETTLGIVRVRAVTEAL</sequence>
<proteinExistence type="predicted"/>
<dbReference type="HOGENOM" id="CLU_1178538_0_0_5"/>
<dbReference type="STRING" id="190650.CC_2782"/>
<dbReference type="Proteomes" id="UP000001816">
    <property type="component" value="Chromosome"/>
</dbReference>
<evidence type="ECO:0000313" key="3">
    <source>
        <dbReference type="Proteomes" id="UP000001816"/>
    </source>
</evidence>
<dbReference type="eggNOG" id="ENOG5033F8C">
    <property type="taxonomic scope" value="Bacteria"/>
</dbReference>
<dbReference type="PATRIC" id="fig|190650.5.peg.2784"/>
<evidence type="ECO:0008006" key="4">
    <source>
        <dbReference type="Google" id="ProtNLM"/>
    </source>
</evidence>
<dbReference type="EnsemblBacteria" id="AAK24746">
    <property type="protein sequence ID" value="AAK24746"/>
    <property type="gene ID" value="CC_2782"/>
</dbReference>
<gene>
    <name evidence="2" type="ordered locus">CC_2782</name>
</gene>
<dbReference type="KEGG" id="ccr:CC_2782"/>
<evidence type="ECO:0000256" key="1">
    <source>
        <dbReference type="SAM" id="MobiDB-lite"/>
    </source>
</evidence>
<dbReference type="PIR" id="F87593">
    <property type="entry name" value="F87593"/>
</dbReference>
<feature type="compositionally biased region" description="Basic residues" evidence="1">
    <location>
        <begin position="43"/>
        <end position="55"/>
    </location>
</feature>
<dbReference type="InterPro" id="IPR021508">
    <property type="entry name" value="Gp17-like"/>
</dbReference>
<keyword evidence="3" id="KW-1185">Reference proteome</keyword>
<dbReference type="BioCyc" id="CAULO:CC2782-MONOMER"/>
<dbReference type="Gene3D" id="3.30.2000.30">
    <property type="match status" value="1"/>
</dbReference>
<dbReference type="AlphaFoldDB" id="Q9A4P8"/>
<protein>
    <recommendedName>
        <fullName evidence="4">DUF3168 domain-containing protein</fullName>
    </recommendedName>
</protein>
<dbReference type="EMBL" id="AE005673">
    <property type="protein sequence ID" value="AAK24746.1"/>
    <property type="molecule type" value="Genomic_DNA"/>
</dbReference>
<evidence type="ECO:0000313" key="2">
    <source>
        <dbReference type="EMBL" id="AAK24746.1"/>
    </source>
</evidence>
<reference evidence="2 3" key="1">
    <citation type="journal article" date="2001" name="Proc. Natl. Acad. Sci. U.S.A.">
        <title>Complete genome sequence of Caulobacter crescentus.</title>
        <authorList>
            <person name="Nierman W.C."/>
            <person name="Feldblyum T.V."/>
            <person name="Laub M.T."/>
            <person name="Paulsen I.T."/>
            <person name="Nelson K.E."/>
            <person name="Eisen J.A."/>
            <person name="Heidelberg J.F."/>
            <person name="Alley M.R."/>
            <person name="Ohta N."/>
            <person name="Maddock J.R."/>
            <person name="Potocka I."/>
            <person name="Nelson W.C."/>
            <person name="Newton A."/>
            <person name="Stephens C."/>
            <person name="Phadke N.D."/>
            <person name="Ely B."/>
            <person name="DeBoy R.T."/>
            <person name="Dodson R.J."/>
            <person name="Durkin A.S."/>
            <person name="Gwinn M.L."/>
            <person name="Haft D.H."/>
            <person name="Kolonay J.F."/>
            <person name="Smit J."/>
            <person name="Craven M.B."/>
            <person name="Khouri H."/>
            <person name="Shetty J."/>
            <person name="Berry K."/>
            <person name="Utterback T."/>
            <person name="Tran K."/>
            <person name="Wolf A."/>
            <person name="Vamathevan J."/>
            <person name="Ermolaeva M."/>
            <person name="White O."/>
            <person name="Salzberg S.L."/>
            <person name="Venter J.C."/>
            <person name="Shapiro L."/>
            <person name="Fraser C.M."/>
        </authorList>
    </citation>
    <scope>NUCLEOTIDE SEQUENCE [LARGE SCALE GENOMIC DNA]</scope>
    <source>
        <strain evidence="3">ATCC 19089 / CB15</strain>
    </source>
</reference>
<feature type="region of interest" description="Disordered" evidence="1">
    <location>
        <begin position="1"/>
        <end position="74"/>
    </location>
</feature>
<dbReference type="Pfam" id="PF11367">
    <property type="entry name" value="Tail_completion_gp17"/>
    <property type="match status" value="1"/>
</dbReference>
<accession>Q9A4P8</accession>
<dbReference type="SMR" id="Q9A4P8"/>
<organism evidence="2 3">
    <name type="scientific">Caulobacter vibrioides (strain ATCC 19089 / CIP 103742 / CB 15)</name>
    <name type="common">Caulobacter crescentus</name>
    <dbReference type="NCBI Taxonomy" id="190650"/>
    <lineage>
        <taxon>Bacteria</taxon>
        <taxon>Pseudomonadati</taxon>
        <taxon>Pseudomonadota</taxon>
        <taxon>Alphaproteobacteria</taxon>
        <taxon>Caulobacterales</taxon>
        <taxon>Caulobacteraceae</taxon>
        <taxon>Caulobacter</taxon>
    </lineage>
</organism>
<name>Q9A4P8_CAUVC</name>
<feature type="compositionally biased region" description="Basic and acidic residues" evidence="1">
    <location>
        <begin position="33"/>
        <end position="42"/>
    </location>
</feature>
<dbReference type="InterPro" id="IPR053745">
    <property type="entry name" value="Viral_Tail_Comp_sf"/>
</dbReference>